<dbReference type="EMBL" id="JAWRVI010000102">
    <property type="protein sequence ID" value="KAK4077252.1"/>
    <property type="molecule type" value="Genomic_DNA"/>
</dbReference>
<organism evidence="1 2">
    <name type="scientific">Purpureocillium lilacinum</name>
    <name type="common">Paecilomyces lilacinus</name>
    <dbReference type="NCBI Taxonomy" id="33203"/>
    <lineage>
        <taxon>Eukaryota</taxon>
        <taxon>Fungi</taxon>
        <taxon>Dikarya</taxon>
        <taxon>Ascomycota</taxon>
        <taxon>Pezizomycotina</taxon>
        <taxon>Sordariomycetes</taxon>
        <taxon>Hypocreomycetidae</taxon>
        <taxon>Hypocreales</taxon>
        <taxon>Ophiocordycipitaceae</taxon>
        <taxon>Purpureocillium</taxon>
    </lineage>
</organism>
<evidence type="ECO:0000313" key="2">
    <source>
        <dbReference type="Proteomes" id="UP001287286"/>
    </source>
</evidence>
<evidence type="ECO:0000313" key="1">
    <source>
        <dbReference type="EMBL" id="KAK4077252.1"/>
    </source>
</evidence>
<accession>A0ABR0BHJ6</accession>
<protein>
    <recommendedName>
        <fullName evidence="3">Reverse transcriptase</fullName>
    </recommendedName>
</protein>
<name>A0ABR0BHJ6_PURLI</name>
<gene>
    <name evidence="1" type="ORF">Purlil1_12404</name>
</gene>
<evidence type="ECO:0008006" key="3">
    <source>
        <dbReference type="Google" id="ProtNLM"/>
    </source>
</evidence>
<comment type="caution">
    <text evidence="1">The sequence shown here is derived from an EMBL/GenBank/DDBJ whole genome shotgun (WGS) entry which is preliminary data.</text>
</comment>
<sequence>MRTRTTKHDLRRASQRQRCDASNVGDWCCRQASVETREQNRFESHVELKLEECRKCEDDKMLRIHFDHLSEIRSLKRYWTTRHLLKDENTHGPFKISAKGVTDLGEAPHWKEIWQNNIVRLISQAKNGATAVYMESLVVPIHELDDRVEDFVKEVIRKALNELPQRAV</sequence>
<proteinExistence type="predicted"/>
<keyword evidence="2" id="KW-1185">Reference proteome</keyword>
<reference evidence="1 2" key="1">
    <citation type="journal article" date="2024" name="Microbiol. Resour. Announc.">
        <title>Genome annotations for the ascomycete fungi Trichoderma harzianum, Trichoderma aggressivum, and Purpureocillium lilacinum.</title>
        <authorList>
            <person name="Beijen E.P.W."/>
            <person name="Ohm R.A."/>
        </authorList>
    </citation>
    <scope>NUCLEOTIDE SEQUENCE [LARGE SCALE GENOMIC DNA]</scope>
    <source>
        <strain evidence="1 2">CBS 150709</strain>
    </source>
</reference>
<dbReference type="Proteomes" id="UP001287286">
    <property type="component" value="Unassembled WGS sequence"/>
</dbReference>